<evidence type="ECO:0000313" key="2">
    <source>
        <dbReference type="Proteomes" id="UP001175227"/>
    </source>
</evidence>
<keyword evidence="2" id="KW-1185">Reference proteome</keyword>
<name>A0AA39TFM4_9AGAR</name>
<proteinExistence type="predicted"/>
<protein>
    <submittedName>
        <fullName evidence="1">Uncharacterized protein</fullName>
    </submittedName>
</protein>
<accession>A0AA39TFM4</accession>
<gene>
    <name evidence="1" type="ORF">IW261DRAFT_1416028</name>
</gene>
<sequence>MSVEAFSKPCGGAALVKSDCVTIYDFAGDESLFASIDTYLVDATWVPKMSWENDTSVEQTYSLQYTTGLRVTKGTEVTNSIAIAAEFKGLSMSVDGETKTFMTYRFKITMFFILDAWGQEWNVGSQGTYDVKRKECEVEIMSEDYLTTDGVLDSATGTIEVETVSKADNVEARHTRKREDLTQWSKDALLKIGI</sequence>
<dbReference type="EMBL" id="JAUEPR010000004">
    <property type="protein sequence ID" value="KAK0486221.1"/>
    <property type="molecule type" value="Genomic_DNA"/>
</dbReference>
<dbReference type="AlphaFoldDB" id="A0AA39TFM4"/>
<evidence type="ECO:0000313" key="1">
    <source>
        <dbReference type="EMBL" id="KAK0486221.1"/>
    </source>
</evidence>
<organism evidence="1 2">
    <name type="scientific">Armillaria novae-zelandiae</name>
    <dbReference type="NCBI Taxonomy" id="153914"/>
    <lineage>
        <taxon>Eukaryota</taxon>
        <taxon>Fungi</taxon>
        <taxon>Dikarya</taxon>
        <taxon>Basidiomycota</taxon>
        <taxon>Agaricomycotina</taxon>
        <taxon>Agaricomycetes</taxon>
        <taxon>Agaricomycetidae</taxon>
        <taxon>Agaricales</taxon>
        <taxon>Marasmiineae</taxon>
        <taxon>Physalacriaceae</taxon>
        <taxon>Armillaria</taxon>
    </lineage>
</organism>
<reference evidence="1" key="1">
    <citation type="submission" date="2023-06" db="EMBL/GenBank/DDBJ databases">
        <authorList>
            <consortium name="Lawrence Berkeley National Laboratory"/>
            <person name="Ahrendt S."/>
            <person name="Sahu N."/>
            <person name="Indic B."/>
            <person name="Wong-Bajracharya J."/>
            <person name="Merenyi Z."/>
            <person name="Ke H.-M."/>
            <person name="Monk M."/>
            <person name="Kocsube S."/>
            <person name="Drula E."/>
            <person name="Lipzen A."/>
            <person name="Balint B."/>
            <person name="Henrissat B."/>
            <person name="Andreopoulos B."/>
            <person name="Martin F.M."/>
            <person name="Harder C.B."/>
            <person name="Rigling D."/>
            <person name="Ford K.L."/>
            <person name="Foster G.D."/>
            <person name="Pangilinan J."/>
            <person name="Papanicolaou A."/>
            <person name="Barry K."/>
            <person name="LaButti K."/>
            <person name="Viragh M."/>
            <person name="Koriabine M."/>
            <person name="Yan M."/>
            <person name="Riley R."/>
            <person name="Champramary S."/>
            <person name="Plett K.L."/>
            <person name="Tsai I.J."/>
            <person name="Slot J."/>
            <person name="Sipos G."/>
            <person name="Plett J."/>
            <person name="Nagy L.G."/>
            <person name="Grigoriev I.V."/>
        </authorList>
    </citation>
    <scope>NUCLEOTIDE SEQUENCE</scope>
    <source>
        <strain evidence="1">ICMP 16352</strain>
    </source>
</reference>
<comment type="caution">
    <text evidence="1">The sequence shown here is derived from an EMBL/GenBank/DDBJ whole genome shotgun (WGS) entry which is preliminary data.</text>
</comment>
<dbReference type="Proteomes" id="UP001175227">
    <property type="component" value="Unassembled WGS sequence"/>
</dbReference>